<accession>A0A1I3QSV2</accession>
<feature type="domain" description="Nucleotidyl transferase" evidence="3">
    <location>
        <begin position="2"/>
        <end position="120"/>
    </location>
</feature>
<proteinExistence type="predicted"/>
<dbReference type="GO" id="GO:0016779">
    <property type="term" value="F:nucleotidyltransferase activity"/>
    <property type="evidence" value="ECO:0007669"/>
    <property type="project" value="UniProtKB-KW"/>
</dbReference>
<evidence type="ECO:0000259" key="3">
    <source>
        <dbReference type="Pfam" id="PF00483"/>
    </source>
</evidence>
<dbReference type="PANTHER" id="PTHR43584">
    <property type="entry name" value="NUCLEOTIDYL TRANSFERASE"/>
    <property type="match status" value="1"/>
</dbReference>
<dbReference type="CDD" id="cd06422">
    <property type="entry name" value="NTP_transferase_like_1"/>
    <property type="match status" value="1"/>
</dbReference>
<dbReference type="Gene3D" id="3.90.550.10">
    <property type="entry name" value="Spore Coat Polysaccharide Biosynthesis Protein SpsA, Chain A"/>
    <property type="match status" value="1"/>
</dbReference>
<evidence type="ECO:0000256" key="1">
    <source>
        <dbReference type="ARBA" id="ARBA00022679"/>
    </source>
</evidence>
<evidence type="ECO:0000313" key="5">
    <source>
        <dbReference type="Proteomes" id="UP000199445"/>
    </source>
</evidence>
<keyword evidence="1 4" id="KW-0808">Transferase</keyword>
<reference evidence="4 5" key="1">
    <citation type="submission" date="2016-10" db="EMBL/GenBank/DDBJ databases">
        <authorList>
            <person name="de Groot N.N."/>
        </authorList>
    </citation>
    <scope>NUCLEOTIDE SEQUENCE [LARGE SCALE GENOMIC DNA]</scope>
    <source>
        <strain evidence="4 5">IBRC-M 10445</strain>
    </source>
</reference>
<gene>
    <name evidence="4" type="ORF">SAMN05216429_102127</name>
</gene>
<dbReference type="PANTHER" id="PTHR43584:SF8">
    <property type="entry name" value="N-ACETYLMURAMATE ALPHA-1-PHOSPHATE URIDYLYLTRANSFERASE"/>
    <property type="match status" value="1"/>
</dbReference>
<protein>
    <submittedName>
        <fullName evidence="4">MurNAc alpha-1-phosphate uridylyltransferase</fullName>
    </submittedName>
</protein>
<dbReference type="InterPro" id="IPR005835">
    <property type="entry name" value="NTP_transferase_dom"/>
</dbReference>
<dbReference type="InterPro" id="IPR050065">
    <property type="entry name" value="GlmU-like"/>
</dbReference>
<dbReference type="Pfam" id="PF00483">
    <property type="entry name" value="NTP_transferase"/>
    <property type="match status" value="1"/>
</dbReference>
<evidence type="ECO:0000313" key="4">
    <source>
        <dbReference type="EMBL" id="SFJ37168.1"/>
    </source>
</evidence>
<dbReference type="Proteomes" id="UP000199445">
    <property type="component" value="Unassembled WGS sequence"/>
</dbReference>
<name>A0A1I3QSV2_9GAMM</name>
<dbReference type="InterPro" id="IPR054790">
    <property type="entry name" value="MurU"/>
</dbReference>
<dbReference type="EMBL" id="FOSC01000002">
    <property type="protein sequence ID" value="SFJ37168.1"/>
    <property type="molecule type" value="Genomic_DNA"/>
</dbReference>
<organism evidence="4 5">
    <name type="scientific">Marinobacter persicus</name>
    <dbReference type="NCBI Taxonomy" id="930118"/>
    <lineage>
        <taxon>Bacteria</taxon>
        <taxon>Pseudomonadati</taxon>
        <taxon>Pseudomonadota</taxon>
        <taxon>Gammaproteobacteria</taxon>
        <taxon>Pseudomonadales</taxon>
        <taxon>Marinobacteraceae</taxon>
        <taxon>Marinobacter</taxon>
    </lineage>
</organism>
<dbReference type="AlphaFoldDB" id="A0A1I3QSV2"/>
<dbReference type="NCBIfam" id="NF045761">
    <property type="entry name" value="NAMPUrTaseMurU"/>
    <property type="match status" value="1"/>
</dbReference>
<dbReference type="RefSeq" id="WP_091701298.1">
    <property type="nucleotide sequence ID" value="NZ_BMYN01000002.1"/>
</dbReference>
<keyword evidence="5" id="KW-1185">Reference proteome</keyword>
<evidence type="ECO:0000256" key="2">
    <source>
        <dbReference type="ARBA" id="ARBA00022695"/>
    </source>
</evidence>
<keyword evidence="2 4" id="KW-0548">Nucleotidyltransferase</keyword>
<dbReference type="SUPFAM" id="SSF53448">
    <property type="entry name" value="Nucleotide-diphospho-sugar transferases"/>
    <property type="match status" value="1"/>
</dbReference>
<sequence>MKAMILAAGKGERMRPLTLHTPKPLLEAGGKPLIVHHIERLKASGFTDLVINHAWLGGQIERKLGSGEPFGVSIRYSDEGEPLETAGGIVRALPLLADGQSEWFVVINGDIWTDFPFTKLRPPTNPGCRAVVVVTDNPDHNPDGDFHLDSDGRLANQGGNLLTFTGISLLHRALFNGLDDSAGKLGPVLRQAIDRGQVHGLHHRGQWMDIGTPERLAQLDEMLRRQEGHS</sequence>
<dbReference type="OrthoDB" id="9788272at2"/>
<dbReference type="InterPro" id="IPR029044">
    <property type="entry name" value="Nucleotide-diphossugar_trans"/>
</dbReference>